<accession>A0A7S2Z1F0</accession>
<gene>
    <name evidence="1" type="ORF">CLAU1311_LOCUS3267</name>
</gene>
<name>A0A7S2Z1F0_9CHLO</name>
<dbReference type="EMBL" id="HBHU01005056">
    <property type="protein sequence ID" value="CAE0016900.1"/>
    <property type="molecule type" value="Transcribed_RNA"/>
</dbReference>
<protein>
    <submittedName>
        <fullName evidence="1">Uncharacterized protein</fullName>
    </submittedName>
</protein>
<reference evidence="1" key="1">
    <citation type="submission" date="2021-01" db="EMBL/GenBank/DDBJ databases">
        <authorList>
            <person name="Corre E."/>
            <person name="Pelletier E."/>
            <person name="Niang G."/>
            <person name="Scheremetjew M."/>
            <person name="Finn R."/>
            <person name="Kale V."/>
            <person name="Holt S."/>
            <person name="Cochrane G."/>
            <person name="Meng A."/>
            <person name="Brown T."/>
            <person name="Cohen L."/>
        </authorList>
    </citation>
    <scope>NUCLEOTIDE SEQUENCE</scope>
    <source>
        <strain evidence="1">RCC856</strain>
    </source>
</reference>
<proteinExistence type="predicted"/>
<organism evidence="1">
    <name type="scientific">Chloropicon laureae</name>
    <dbReference type="NCBI Taxonomy" id="464258"/>
    <lineage>
        <taxon>Eukaryota</taxon>
        <taxon>Viridiplantae</taxon>
        <taxon>Chlorophyta</taxon>
        <taxon>Chloropicophyceae</taxon>
        <taxon>Chloropicales</taxon>
        <taxon>Chloropicaceae</taxon>
        <taxon>Chloropicon</taxon>
    </lineage>
</organism>
<dbReference type="AlphaFoldDB" id="A0A7S2Z1F0"/>
<evidence type="ECO:0000313" key="1">
    <source>
        <dbReference type="EMBL" id="CAE0016900.1"/>
    </source>
</evidence>
<sequence>MSTWEGVFFSFRPIGIGSKNVPTLLLLSAPFTLLSLLPRIAQPSQTLRKHTKSRNSFVCHRLAPSKLLEGIVTRGNPSSDVFRSLPFTGWSARRPMRAQ</sequence>